<reference evidence="2" key="1">
    <citation type="submission" date="2021-06" db="EMBL/GenBank/DDBJ databases">
        <authorList>
            <person name="Kallberg Y."/>
            <person name="Tangrot J."/>
            <person name="Rosling A."/>
        </authorList>
    </citation>
    <scope>NUCLEOTIDE SEQUENCE</scope>
    <source>
        <strain evidence="2">MA453B</strain>
    </source>
</reference>
<dbReference type="EMBL" id="CAJVPY010001229">
    <property type="protein sequence ID" value="CAG8512990.1"/>
    <property type="molecule type" value="Genomic_DNA"/>
</dbReference>
<evidence type="ECO:0000313" key="2">
    <source>
        <dbReference type="EMBL" id="CAG8512990.1"/>
    </source>
</evidence>
<gene>
    <name evidence="2" type="ORF">DERYTH_LOCUS3481</name>
</gene>
<feature type="compositionally biased region" description="Polar residues" evidence="1">
    <location>
        <begin position="1"/>
        <end position="11"/>
    </location>
</feature>
<proteinExistence type="predicted"/>
<evidence type="ECO:0000313" key="3">
    <source>
        <dbReference type="Proteomes" id="UP000789405"/>
    </source>
</evidence>
<name>A0A9N8ZZW4_9GLOM</name>
<evidence type="ECO:0000256" key="1">
    <source>
        <dbReference type="SAM" id="MobiDB-lite"/>
    </source>
</evidence>
<feature type="region of interest" description="Disordered" evidence="1">
    <location>
        <begin position="1"/>
        <end position="34"/>
    </location>
</feature>
<feature type="compositionally biased region" description="Polar residues" evidence="1">
    <location>
        <begin position="91"/>
        <end position="107"/>
    </location>
</feature>
<dbReference type="Proteomes" id="UP000789405">
    <property type="component" value="Unassembled WGS sequence"/>
</dbReference>
<sequence length="122" mass="13838">MAQQTTEVVNSPPQEQQAQHQEQTQPIQHPSDTTEFSTAMEITIDQPTQVIQIVTPEKHSNEDQSMEITDNFIKSQLAPLPTGKEISQQQLTNWQKSNVPSYSQVTKKSTKRSYENQNSVLV</sequence>
<organism evidence="2 3">
    <name type="scientific">Dentiscutata erythropus</name>
    <dbReference type="NCBI Taxonomy" id="1348616"/>
    <lineage>
        <taxon>Eukaryota</taxon>
        <taxon>Fungi</taxon>
        <taxon>Fungi incertae sedis</taxon>
        <taxon>Mucoromycota</taxon>
        <taxon>Glomeromycotina</taxon>
        <taxon>Glomeromycetes</taxon>
        <taxon>Diversisporales</taxon>
        <taxon>Gigasporaceae</taxon>
        <taxon>Dentiscutata</taxon>
    </lineage>
</organism>
<keyword evidence="3" id="KW-1185">Reference proteome</keyword>
<feature type="compositionally biased region" description="Low complexity" evidence="1">
    <location>
        <begin position="12"/>
        <end position="30"/>
    </location>
</feature>
<feature type="region of interest" description="Disordered" evidence="1">
    <location>
        <begin position="91"/>
        <end position="122"/>
    </location>
</feature>
<accession>A0A9N8ZZW4</accession>
<dbReference type="AlphaFoldDB" id="A0A9N8ZZW4"/>
<comment type="caution">
    <text evidence="2">The sequence shown here is derived from an EMBL/GenBank/DDBJ whole genome shotgun (WGS) entry which is preliminary data.</text>
</comment>
<protein>
    <submittedName>
        <fullName evidence="2">24663_t:CDS:1</fullName>
    </submittedName>
</protein>